<dbReference type="PANTHER" id="PTHR14490">
    <property type="entry name" value="ZINC FINGER, ZZ TYPE"/>
    <property type="match status" value="1"/>
</dbReference>
<accession>A0A022Q2S6</accession>
<organism evidence="4 5">
    <name type="scientific">Erythranthe guttata</name>
    <name type="common">Yellow monkey flower</name>
    <name type="synonym">Mimulus guttatus</name>
    <dbReference type="NCBI Taxonomy" id="4155"/>
    <lineage>
        <taxon>Eukaryota</taxon>
        <taxon>Viridiplantae</taxon>
        <taxon>Streptophyta</taxon>
        <taxon>Embryophyta</taxon>
        <taxon>Tracheophyta</taxon>
        <taxon>Spermatophyta</taxon>
        <taxon>Magnoliopsida</taxon>
        <taxon>eudicotyledons</taxon>
        <taxon>Gunneridae</taxon>
        <taxon>Pentapetalae</taxon>
        <taxon>asterids</taxon>
        <taxon>lamiids</taxon>
        <taxon>Lamiales</taxon>
        <taxon>Phrymaceae</taxon>
        <taxon>Erythranthe</taxon>
    </lineage>
</organism>
<feature type="compositionally biased region" description="Acidic residues" evidence="2">
    <location>
        <begin position="261"/>
        <end position="271"/>
    </location>
</feature>
<keyword evidence="5" id="KW-1185">Reference proteome</keyword>
<evidence type="ECO:0000313" key="5">
    <source>
        <dbReference type="Proteomes" id="UP000030748"/>
    </source>
</evidence>
<protein>
    <recommendedName>
        <fullName evidence="3">Kri1-like C-terminal domain-containing protein</fullName>
    </recommendedName>
</protein>
<name>A0A022Q2S6_ERYGU</name>
<feature type="compositionally biased region" description="Acidic residues" evidence="2">
    <location>
        <begin position="456"/>
        <end position="465"/>
    </location>
</feature>
<dbReference type="EMBL" id="KI632191">
    <property type="protein sequence ID" value="EYU22942.1"/>
    <property type="molecule type" value="Genomic_DNA"/>
</dbReference>
<dbReference type="Pfam" id="PF05178">
    <property type="entry name" value="Kri1"/>
    <property type="match status" value="1"/>
</dbReference>
<evidence type="ECO:0000259" key="3">
    <source>
        <dbReference type="Pfam" id="PF12936"/>
    </source>
</evidence>
<feature type="compositionally biased region" description="Basic and acidic residues" evidence="2">
    <location>
        <begin position="576"/>
        <end position="586"/>
    </location>
</feature>
<dbReference type="InterPro" id="IPR018034">
    <property type="entry name" value="Kri1"/>
</dbReference>
<sequence length="633" mass="74202">MGRLQLFDDGDDSPNGGEDDLSKIEINHEFAKRYEYNKKREELQKYEELKKQGRVDSESDESSSDEEEEELIKPSKKTDLAFFDALIKVKNQDPVLKDTDAKLFNSDSEDDDGASEEKGKQEKKQKPMYLKDVVSKHLIEEGPEFDDEEMENGENHGNENRVKSYKEEQDELRRQFLKAVEEEEGNIEEGGDFIRVKNSGMRDEEEEEEDDDDDDEIGGKLDEYFGEDEKLDENTMFLKDFFRKKMWMDDKSSNVRREDVDISEDEEEVEKQEDYEREFNFRYEENAGDRVMGHSRKVEGSVRKKDNARKVQRERKEERMVQAEFERKEELKRLKNLKKKEINEKLQKIREVAGITEEGENAFLDEDDLEEEFDPEAYDKKMKAAFGDGYYDAKDVDPKFGSDDDDEEGEDEIEKPDFDKEDELLGLEKGWDEAYESREGFISARQRILKDKVVGDENEVGEDESKEGKRKRKRKPSEVELALKEGLMEEYYKLDYEDTIGELKTRFKYRPVKANRYGLTPDEILKADEKELNQCVPLKKMPPYAEQEWKVPRSKIIELKQKIKNVGKVGTSNSVNEDRKEKRDDALESNGETSNGLSRGSKRRRRQAELRLPVTRLMAYGKIPSKSKSKKKQ</sequence>
<proteinExistence type="inferred from homology"/>
<evidence type="ECO:0000256" key="2">
    <source>
        <dbReference type="SAM" id="MobiDB-lite"/>
    </source>
</evidence>
<gene>
    <name evidence="4" type="ORF">MIMGU_mgv1a002835mg</name>
</gene>
<feature type="compositionally biased region" description="Acidic residues" evidence="2">
    <location>
        <begin position="403"/>
        <end position="423"/>
    </location>
</feature>
<feature type="region of interest" description="Disordered" evidence="2">
    <location>
        <begin position="97"/>
        <end position="226"/>
    </location>
</feature>
<dbReference type="PANTHER" id="PTHR14490:SF5">
    <property type="entry name" value="PROTEIN KRI1 HOMOLOG"/>
    <property type="match status" value="1"/>
</dbReference>
<feature type="compositionally biased region" description="Acidic residues" evidence="2">
    <location>
        <begin position="203"/>
        <end position="216"/>
    </location>
</feature>
<feature type="region of interest" description="Disordered" evidence="2">
    <location>
        <begin position="1"/>
        <end position="24"/>
    </location>
</feature>
<feature type="domain" description="Kri1-like C-terminal" evidence="3">
    <location>
        <begin position="485"/>
        <end position="566"/>
    </location>
</feature>
<dbReference type="GO" id="GO:0030686">
    <property type="term" value="C:90S preribosome"/>
    <property type="evidence" value="ECO:0000318"/>
    <property type="project" value="GO_Central"/>
</dbReference>
<evidence type="ECO:0000313" key="4">
    <source>
        <dbReference type="EMBL" id="EYU22942.1"/>
    </source>
</evidence>
<feature type="region of interest" description="Disordered" evidence="2">
    <location>
        <begin position="391"/>
        <end position="423"/>
    </location>
</feature>
<dbReference type="Proteomes" id="UP000030748">
    <property type="component" value="Unassembled WGS sequence"/>
</dbReference>
<feature type="compositionally biased region" description="Acidic residues" evidence="2">
    <location>
        <begin position="141"/>
        <end position="152"/>
    </location>
</feature>
<feature type="compositionally biased region" description="Basic and acidic residues" evidence="2">
    <location>
        <begin position="115"/>
        <end position="125"/>
    </location>
</feature>
<reference evidence="4 5" key="1">
    <citation type="journal article" date="2013" name="Proc. Natl. Acad. Sci. U.S.A.">
        <title>Fine-scale variation in meiotic recombination in Mimulus inferred from population shotgun sequencing.</title>
        <authorList>
            <person name="Hellsten U."/>
            <person name="Wright K.M."/>
            <person name="Jenkins J."/>
            <person name="Shu S."/>
            <person name="Yuan Y."/>
            <person name="Wessler S.R."/>
            <person name="Schmutz J."/>
            <person name="Willis J.H."/>
            <person name="Rokhsar D.S."/>
        </authorList>
    </citation>
    <scope>NUCLEOTIDE SEQUENCE [LARGE SCALE GENOMIC DNA]</scope>
    <source>
        <strain evidence="5">cv. DUN x IM62</strain>
    </source>
</reference>
<feature type="compositionally biased region" description="Basic and acidic residues" evidence="2">
    <location>
        <begin position="153"/>
        <end position="174"/>
    </location>
</feature>
<feature type="region of interest" description="Disordered" evidence="2">
    <location>
        <begin position="567"/>
        <end position="633"/>
    </location>
</feature>
<dbReference type="GO" id="GO:0005730">
    <property type="term" value="C:nucleolus"/>
    <property type="evidence" value="ECO:0000318"/>
    <property type="project" value="GO_Central"/>
</dbReference>
<dbReference type="GO" id="GO:0000447">
    <property type="term" value="P:endonucleolytic cleavage in ITS1 to separate SSU-rRNA from 5.8S rRNA and LSU-rRNA from tricistronic rRNA transcript (SSU-rRNA, 5.8S rRNA, LSU-rRNA)"/>
    <property type="evidence" value="ECO:0000318"/>
    <property type="project" value="GO_Central"/>
</dbReference>
<feature type="compositionally biased region" description="Acidic residues" evidence="2">
    <location>
        <begin position="58"/>
        <end position="70"/>
    </location>
</feature>
<feature type="region of interest" description="Disordered" evidence="2">
    <location>
        <begin position="42"/>
        <end position="75"/>
    </location>
</feature>
<dbReference type="InterPro" id="IPR024626">
    <property type="entry name" value="Kri1-like_C"/>
</dbReference>
<comment type="similarity">
    <text evidence="1">Belongs to the KRI1 family.</text>
</comment>
<feature type="region of interest" description="Disordered" evidence="2">
    <location>
        <begin position="253"/>
        <end position="274"/>
    </location>
</feature>
<dbReference type="OMA" id="WDNYDPR"/>
<dbReference type="STRING" id="4155.A0A022Q2S6"/>
<dbReference type="AlphaFoldDB" id="A0A022Q2S6"/>
<dbReference type="OrthoDB" id="10252032at2759"/>
<feature type="region of interest" description="Disordered" evidence="2">
    <location>
        <begin position="292"/>
        <end position="321"/>
    </location>
</feature>
<evidence type="ECO:0000256" key="1">
    <source>
        <dbReference type="ARBA" id="ARBA00007473"/>
    </source>
</evidence>
<dbReference type="Pfam" id="PF12936">
    <property type="entry name" value="Kri1_C"/>
    <property type="match status" value="1"/>
</dbReference>
<dbReference type="KEGG" id="egt:105974369"/>
<feature type="compositionally biased region" description="Acidic residues" evidence="2">
    <location>
        <begin position="181"/>
        <end position="191"/>
    </location>
</feature>
<dbReference type="PhylomeDB" id="A0A022Q2S6"/>
<feature type="compositionally biased region" description="Basic and acidic residues" evidence="2">
    <location>
        <begin position="391"/>
        <end position="402"/>
    </location>
</feature>
<feature type="region of interest" description="Disordered" evidence="2">
    <location>
        <begin position="453"/>
        <end position="478"/>
    </location>
</feature>
<feature type="compositionally biased region" description="Basic and acidic residues" evidence="2">
    <location>
        <begin position="42"/>
        <end position="57"/>
    </location>
</feature>
<dbReference type="eggNOG" id="KOG2409">
    <property type="taxonomic scope" value="Eukaryota"/>
</dbReference>